<dbReference type="CDD" id="cd16659">
    <property type="entry name" value="RING-Ubox_Emp"/>
    <property type="match status" value="1"/>
</dbReference>
<dbReference type="GO" id="GO:0043161">
    <property type="term" value="P:proteasome-mediated ubiquitin-dependent protein catabolic process"/>
    <property type="evidence" value="ECO:0007669"/>
    <property type="project" value="InterPro"/>
</dbReference>
<dbReference type="InterPro" id="IPR006595">
    <property type="entry name" value="CTLH_C"/>
</dbReference>
<dbReference type="Proteomes" id="UP001162031">
    <property type="component" value="Unassembled WGS sequence"/>
</dbReference>
<accession>A0AAV0TUA2</accession>
<feature type="domain" description="CTLH" evidence="8">
    <location>
        <begin position="153"/>
        <end position="209"/>
    </location>
</feature>
<feature type="domain" description="RING-Gid-type" evidence="9">
    <location>
        <begin position="393"/>
        <end position="463"/>
    </location>
</feature>
<dbReference type="PROSITE" id="PS51867">
    <property type="entry name" value="ZF_RING_GID"/>
    <property type="match status" value="1"/>
</dbReference>
<evidence type="ECO:0000256" key="7">
    <source>
        <dbReference type="SAM" id="MobiDB-lite"/>
    </source>
</evidence>
<evidence type="ECO:0000256" key="1">
    <source>
        <dbReference type="ARBA" id="ARBA00004496"/>
    </source>
</evidence>
<dbReference type="Pfam" id="PF10607">
    <property type="entry name" value="CTLH"/>
    <property type="match status" value="1"/>
</dbReference>
<keyword evidence="2" id="KW-0963">Cytoplasm</keyword>
<dbReference type="EMBL" id="CANTFL010000673">
    <property type="protein sequence ID" value="CAI5726846.1"/>
    <property type="molecule type" value="Genomic_DNA"/>
</dbReference>
<dbReference type="GO" id="GO:0005737">
    <property type="term" value="C:cytoplasm"/>
    <property type="evidence" value="ECO:0007669"/>
    <property type="project" value="UniProtKB-SubCell"/>
</dbReference>
<dbReference type="AlphaFoldDB" id="A0AAV0TUA2"/>
<evidence type="ECO:0000259" key="8">
    <source>
        <dbReference type="PROSITE" id="PS50897"/>
    </source>
</evidence>
<comment type="caution">
    <text evidence="10">The sequence shown here is derived from an EMBL/GenBank/DDBJ whole genome shotgun (WGS) entry which is preliminary data.</text>
</comment>
<dbReference type="SMART" id="SM00668">
    <property type="entry name" value="CTLH"/>
    <property type="match status" value="1"/>
</dbReference>
<feature type="region of interest" description="Disordered" evidence="7">
    <location>
        <begin position="317"/>
        <end position="349"/>
    </location>
</feature>
<dbReference type="GO" id="GO:0005634">
    <property type="term" value="C:nucleus"/>
    <property type="evidence" value="ECO:0007669"/>
    <property type="project" value="TreeGrafter"/>
</dbReference>
<keyword evidence="11" id="KW-1185">Reference proteome</keyword>
<evidence type="ECO:0000256" key="2">
    <source>
        <dbReference type="ARBA" id="ARBA00022490"/>
    </source>
</evidence>
<protein>
    <recommendedName>
        <fullName evidence="12">CTLH domain-containing protein</fullName>
    </recommendedName>
</protein>
<organism evidence="10 11">
    <name type="scientific">Hyaloperonospora brassicae</name>
    <name type="common">Brassica downy mildew</name>
    <name type="synonym">Peronospora brassicae</name>
    <dbReference type="NCBI Taxonomy" id="162125"/>
    <lineage>
        <taxon>Eukaryota</taxon>
        <taxon>Sar</taxon>
        <taxon>Stramenopiles</taxon>
        <taxon>Oomycota</taxon>
        <taxon>Peronosporomycetes</taxon>
        <taxon>Peronosporales</taxon>
        <taxon>Peronosporaceae</taxon>
        <taxon>Hyaloperonospora</taxon>
    </lineage>
</organism>
<evidence type="ECO:0000256" key="4">
    <source>
        <dbReference type="ARBA" id="ARBA00022771"/>
    </source>
</evidence>
<dbReference type="GO" id="GO:0008270">
    <property type="term" value="F:zinc ion binding"/>
    <property type="evidence" value="ECO:0007669"/>
    <property type="project" value="UniProtKB-KW"/>
</dbReference>
<evidence type="ECO:0000256" key="3">
    <source>
        <dbReference type="ARBA" id="ARBA00022723"/>
    </source>
</evidence>
<keyword evidence="4 6" id="KW-0863">Zinc-finger</keyword>
<evidence type="ECO:0000259" key="9">
    <source>
        <dbReference type="PROSITE" id="PS51867"/>
    </source>
</evidence>
<evidence type="ECO:0000313" key="10">
    <source>
        <dbReference type="EMBL" id="CAI5726846.1"/>
    </source>
</evidence>
<evidence type="ECO:0000256" key="6">
    <source>
        <dbReference type="PROSITE-ProRule" id="PRU01215"/>
    </source>
</evidence>
<gene>
    <name evidence="10" type="ORF">HBR001_LOCUS3947</name>
</gene>
<dbReference type="PROSITE" id="PS50897">
    <property type="entry name" value="CTLH"/>
    <property type="match status" value="1"/>
</dbReference>
<dbReference type="InterPro" id="IPR024964">
    <property type="entry name" value="CTLH/CRA"/>
</dbReference>
<dbReference type="PANTHER" id="PTHR12170">
    <property type="entry name" value="MACROPHAGE ERYTHROBLAST ATTACHER-RELATED"/>
    <property type="match status" value="1"/>
</dbReference>
<dbReference type="PANTHER" id="PTHR12170:SF2">
    <property type="entry name" value="E3 UBIQUITIN-PROTEIN TRANSFERASE MAEA"/>
    <property type="match status" value="1"/>
</dbReference>
<evidence type="ECO:0000256" key="5">
    <source>
        <dbReference type="ARBA" id="ARBA00022833"/>
    </source>
</evidence>
<sequence length="478" mass="52666">MELSHPLVRVPFEQVSRNFRLYHKQLTRELAHVRAQLGALEKAESRHCLDIDTAVETVAEIAATLRNLKHCVSHNGLKQFDDLASCVKRARSLKTLHQSTDRAEGSGGTLLREEKALHDRLIADYLLGQGHLQSGTLVADTKNLTSLVDHELYAERHAVQTDLRAFQTTTALAWCAQNGTRLRRLQSLLELRLRVQDFIELVRAREPLEAVQYARAYFSSLALQPDDQVIRDAAINDVQTALATLAFEAPETCGIAAYEQLFAADRWLMLDKMFCKTFNKVYEMHDPPSLCIALHAGLSTLNTRACHRIRSANAKAVLSTNGSRSKRSRQEREGGADNGTGNNKEIGAASDEGSIGLSAAFEAKSDDSDNSGQVAAGCNKRVHACAEPPVPICPACSEVGSQLCTGLPFAYHPHSRLVCRVTQSVMDEHNPPLVLPNGRVYSKRGIELLTQQSASGKIRCVDTHEEFSPGDVKPVYIL</sequence>
<keyword evidence="5" id="KW-0862">Zinc</keyword>
<dbReference type="InterPro" id="IPR044063">
    <property type="entry name" value="ZF_RING_GID"/>
</dbReference>
<reference evidence="10" key="1">
    <citation type="submission" date="2022-12" db="EMBL/GenBank/DDBJ databases">
        <authorList>
            <person name="Webb A."/>
        </authorList>
    </citation>
    <scope>NUCLEOTIDE SEQUENCE</scope>
    <source>
        <strain evidence="10">Hp1</strain>
    </source>
</reference>
<dbReference type="GO" id="GO:0034657">
    <property type="term" value="C:GID complex"/>
    <property type="evidence" value="ECO:0007669"/>
    <property type="project" value="TreeGrafter"/>
</dbReference>
<evidence type="ECO:0000313" key="11">
    <source>
        <dbReference type="Proteomes" id="UP001162031"/>
    </source>
</evidence>
<comment type="subcellular location">
    <subcellularLocation>
        <location evidence="1">Cytoplasm</location>
    </subcellularLocation>
</comment>
<feature type="zinc finger region" description="RING-Gid-type" evidence="6">
    <location>
        <begin position="393"/>
        <end position="463"/>
    </location>
</feature>
<proteinExistence type="predicted"/>
<keyword evidence="3" id="KW-0479">Metal-binding</keyword>
<dbReference type="InterPro" id="IPR045098">
    <property type="entry name" value="Fyv10_fam"/>
</dbReference>
<evidence type="ECO:0008006" key="12">
    <source>
        <dbReference type="Google" id="ProtNLM"/>
    </source>
</evidence>
<name>A0AAV0TUA2_HYABA</name>
<dbReference type="GO" id="GO:0061630">
    <property type="term" value="F:ubiquitin protein ligase activity"/>
    <property type="evidence" value="ECO:0007669"/>
    <property type="project" value="InterPro"/>
</dbReference>